<evidence type="ECO:0000313" key="10">
    <source>
        <dbReference type="Proteomes" id="UP000293638"/>
    </source>
</evidence>
<reference evidence="9 10" key="1">
    <citation type="submission" date="2019-02" db="EMBL/GenBank/DDBJ databases">
        <title>Genomic Encyclopedia of Type Strains, Phase IV (KMG-IV): sequencing the most valuable type-strain genomes for metagenomic binning, comparative biology and taxonomic classification.</title>
        <authorList>
            <person name="Goeker M."/>
        </authorList>
    </citation>
    <scope>NUCLEOTIDE SEQUENCE [LARGE SCALE GENOMIC DNA]</scope>
    <source>
        <strain evidence="9 10">DSM 45622</strain>
    </source>
</reference>
<dbReference type="PANTHER" id="PTHR42721">
    <property type="entry name" value="SUGAR HYDROLASE-RELATED"/>
    <property type="match status" value="1"/>
</dbReference>
<dbReference type="SUPFAM" id="SSF51445">
    <property type="entry name" value="(Trans)glycosidases"/>
    <property type="match status" value="1"/>
</dbReference>
<dbReference type="GO" id="GO:0046556">
    <property type="term" value="F:alpha-L-arabinofuranosidase activity"/>
    <property type="evidence" value="ECO:0007669"/>
    <property type="project" value="TreeGrafter"/>
</dbReference>
<dbReference type="Pfam" id="PF10633">
    <property type="entry name" value="NPCBM_assoc"/>
    <property type="match status" value="1"/>
</dbReference>
<dbReference type="Gene3D" id="3.20.20.300">
    <property type="entry name" value="Glycoside hydrolase, family 3, N-terminal domain"/>
    <property type="match status" value="1"/>
</dbReference>
<dbReference type="SUPFAM" id="SSF52279">
    <property type="entry name" value="Beta-D-glucan exohydrolase, C-terminal domain"/>
    <property type="match status" value="1"/>
</dbReference>
<dbReference type="InterPro" id="IPR044993">
    <property type="entry name" value="BXL"/>
</dbReference>
<evidence type="ECO:0000256" key="6">
    <source>
        <dbReference type="SAM" id="MobiDB-lite"/>
    </source>
</evidence>
<feature type="compositionally biased region" description="Low complexity" evidence="6">
    <location>
        <begin position="998"/>
        <end position="1016"/>
    </location>
</feature>
<protein>
    <recommendedName>
        <fullName evidence="5">Exo-alpha-(1-&gt;6)-L-arabinopyranosidase</fullName>
    </recommendedName>
</protein>
<evidence type="ECO:0000256" key="3">
    <source>
        <dbReference type="ARBA" id="ARBA00022801"/>
    </source>
</evidence>
<dbReference type="InterPro" id="IPR017853">
    <property type="entry name" value="GH"/>
</dbReference>
<dbReference type="GO" id="GO:0045493">
    <property type="term" value="P:xylan catabolic process"/>
    <property type="evidence" value="ECO:0007669"/>
    <property type="project" value="InterPro"/>
</dbReference>
<gene>
    <name evidence="9" type="ORF">EV189_3517</name>
</gene>
<evidence type="ECO:0000313" key="9">
    <source>
        <dbReference type="EMBL" id="RZS80038.1"/>
    </source>
</evidence>
<keyword evidence="10" id="KW-1185">Reference proteome</keyword>
<keyword evidence="2 7" id="KW-0732">Signal</keyword>
<comment type="caution">
    <text evidence="9">The sequence shown here is derived from an EMBL/GenBank/DDBJ whole genome shotgun (WGS) entry which is preliminary data.</text>
</comment>
<dbReference type="InterPro" id="IPR026891">
    <property type="entry name" value="Fn3-like"/>
</dbReference>
<dbReference type="Pfam" id="PF14310">
    <property type="entry name" value="Fn3-like"/>
    <property type="match status" value="1"/>
</dbReference>
<dbReference type="Pfam" id="PF01915">
    <property type="entry name" value="Glyco_hydro_3_C"/>
    <property type="match status" value="1"/>
</dbReference>
<dbReference type="GO" id="GO:0008422">
    <property type="term" value="F:beta-glucosidase activity"/>
    <property type="evidence" value="ECO:0007669"/>
    <property type="project" value="UniProtKB-ARBA"/>
</dbReference>
<dbReference type="Gene3D" id="3.40.50.1700">
    <property type="entry name" value="Glycoside hydrolase family 3 C-terminal domain"/>
    <property type="match status" value="1"/>
</dbReference>
<dbReference type="AlphaFoldDB" id="A0A4Q7NAR8"/>
<feature type="region of interest" description="Disordered" evidence="6">
    <location>
        <begin position="990"/>
        <end position="1016"/>
    </location>
</feature>
<comment type="similarity">
    <text evidence="1">Belongs to the glycosyl hydrolase 3 family.</text>
</comment>
<feature type="chain" id="PRO_5039100873" description="Exo-alpha-(1-&gt;6)-L-arabinopyranosidase" evidence="7">
    <location>
        <begin position="29"/>
        <end position="1208"/>
    </location>
</feature>
<dbReference type="Gene3D" id="2.60.40.10">
    <property type="entry name" value="Immunoglobulins"/>
    <property type="match status" value="2"/>
</dbReference>
<dbReference type="Pfam" id="PF00933">
    <property type="entry name" value="Glyco_hydro_3"/>
    <property type="match status" value="1"/>
</dbReference>
<dbReference type="PANTHER" id="PTHR42721:SF3">
    <property type="entry name" value="BETA-D-XYLOSIDASE 5-RELATED"/>
    <property type="match status" value="1"/>
</dbReference>
<dbReference type="OrthoDB" id="9803863at2"/>
<dbReference type="InterPro" id="IPR036881">
    <property type="entry name" value="Glyco_hydro_3_C_sf"/>
</dbReference>
<dbReference type="InterPro" id="IPR001764">
    <property type="entry name" value="Glyco_hydro_3_N"/>
</dbReference>
<feature type="signal peptide" evidence="7">
    <location>
        <begin position="1"/>
        <end position="28"/>
    </location>
</feature>
<evidence type="ECO:0000256" key="4">
    <source>
        <dbReference type="ARBA" id="ARBA00058905"/>
    </source>
</evidence>
<dbReference type="InterPro" id="IPR036962">
    <property type="entry name" value="Glyco_hydro_3_N_sf"/>
</dbReference>
<sequence>MHRWATRLTVLSAAVASALAGSATAVTAAHADTAAGSPIYLDRSYSPVERATDLVSRMTLAEKAAELDSSRAPAIPRLGVAAWGWWNEANHGINASTLTASGNATTLTNTTSYPSDLSLGSTWDPDLVYKEAGLIGDEARDVSPANRQNLDFYAPTVNLTRDPRWGRNDESWSEDPTLTAALASQYVDGLQGQTQDGKLLPEANGYYKAIATLKHYAANNSEVNRRQGSSDMDERTLREYYTKQFADIVQQAHPGSIMSSYNEVNGVPAAASVKLIDTMARQQFGFDGYFTSDCDAVEVIQKDHHWQPPGAPAPLDQYGRTAYALSAGEDLDCNAGYSDAFNYGNTIPTAIAQHIQTQTDVFNEGDVDVSAVRLFTARIETGEFDDEASVPWVQAARQRLGGTTWVSSEANGAITETPERLAQARTSADESIVLLKNSAPTGAKSPLLPLKVPHTGAYKVAVMGYFAHPSRGLYLGGYSSIQTASGQAKEIDAYTGIKNAVTAIDPSAQVDFLPGVTGGTSASSLNTVDAASIAAAKGYDAVIVVAGTDGGTSAEDRDRTTIALPGAQSAMIQQAEAANPNTVVYLETVGEVAVGSFKDSTNALLWSSYNGERQGDAIADVLLGKVNPSGHLPFTWYADDSQLPSILDYTIRPTATNPGRTYQYFTGTPTYPFGYGLSYSTFDYEKIRVSNWSETPDGTITVHARVRNTSDVDGTEVAQLYVTTPNAPSSAERPTKRLLAFQRVTLQAGHGASVVFTVPASKLAFWDTAAGKYVVDPGHYGLEVGGNSADIAQTDSIDVHGTLTVKPAVLTAKPIQSGDVENQVAQRVFVDPGKTIDPQLTVSMTDQSIYGYITKGQSKPLPAGTTVTYSSNRPSVVGVQDGTLKALGTGIATVTATLKYHGASVSTTFTVDVVEHVALTAPALVTPGSTFTATATLPSGQGAPTLTGVSFALDLPQGWSAQATTPTTVDSLPGGQTATVSWQVTVPADAQPGDGTLTATASFTSPSGAGTASASTSVTTPYPSLVAAYSNASTTNDGTAGAYDGAGRSFSAQALAGVTPSLTPGATFTHDGATFTWPSSAIGTPDNVWANGQTIAVSGSGSTLHLIGAANNGTATGTLRITYTDGTTQDATLSYNDWWGATPAAGTDVLVATPYHLLNGVKQNQKVGIYDAQIPLQAGKTLAYLTLPKFSAPGTPGLAMHVWTLGLS</sequence>
<proteinExistence type="inferred from homology"/>
<dbReference type="PRINTS" id="PR00133">
    <property type="entry name" value="GLHYDRLASE3"/>
</dbReference>
<dbReference type="InterPro" id="IPR002772">
    <property type="entry name" value="Glyco_hydro_3_C"/>
</dbReference>
<dbReference type="SMART" id="SM01217">
    <property type="entry name" value="Fn3_like"/>
    <property type="match status" value="1"/>
</dbReference>
<dbReference type="GO" id="GO:0031222">
    <property type="term" value="P:arabinan catabolic process"/>
    <property type="evidence" value="ECO:0007669"/>
    <property type="project" value="TreeGrafter"/>
</dbReference>
<dbReference type="FunFam" id="2.60.40.10:FF:000495">
    <property type="entry name" value="Periplasmic beta-glucosidase"/>
    <property type="match status" value="1"/>
</dbReference>
<keyword evidence="3" id="KW-0378">Hydrolase</keyword>
<evidence type="ECO:0000256" key="7">
    <source>
        <dbReference type="SAM" id="SignalP"/>
    </source>
</evidence>
<accession>A0A4Q7NAR8</accession>
<evidence type="ECO:0000256" key="5">
    <source>
        <dbReference type="ARBA" id="ARBA00074219"/>
    </source>
</evidence>
<dbReference type="Gene3D" id="2.60.40.1080">
    <property type="match status" value="1"/>
</dbReference>
<evidence type="ECO:0000256" key="1">
    <source>
        <dbReference type="ARBA" id="ARBA00005336"/>
    </source>
</evidence>
<dbReference type="EMBL" id="SGXD01000005">
    <property type="protein sequence ID" value="RZS80038.1"/>
    <property type="molecule type" value="Genomic_DNA"/>
</dbReference>
<dbReference type="RefSeq" id="WP_130494251.1">
    <property type="nucleotide sequence ID" value="NZ_SGXD01000005.1"/>
</dbReference>
<dbReference type="InterPro" id="IPR018905">
    <property type="entry name" value="A-galactase_NEW3"/>
</dbReference>
<evidence type="ECO:0000256" key="2">
    <source>
        <dbReference type="ARBA" id="ARBA00022729"/>
    </source>
</evidence>
<dbReference type="InterPro" id="IPR013783">
    <property type="entry name" value="Ig-like_fold"/>
</dbReference>
<comment type="function">
    <text evidence="4">Catalyzes the hydrolysis of a non-reducing terminal alpha-L-arabinopyranosidic linkage in ginsenoside Rb2 (alpha-L-arabinopyranosyl-(1-&gt;6)-alpha-D-glucopyranosyl) to release alpha-D-glucopyranosyl (Rd). It is not able to hydrolyze alpha-L-arabinofuranosyl-(1-&gt;6)-alpha-D-glucopyranosyl (Rc).</text>
</comment>
<name>A0A4Q7NAR8_9ACTN</name>
<dbReference type="GO" id="GO:0009044">
    <property type="term" value="F:xylan 1,4-beta-xylosidase activity"/>
    <property type="evidence" value="ECO:0007669"/>
    <property type="project" value="InterPro"/>
</dbReference>
<organism evidence="9 10">
    <name type="scientific">Motilibacter rhizosphaerae</name>
    <dbReference type="NCBI Taxonomy" id="598652"/>
    <lineage>
        <taxon>Bacteria</taxon>
        <taxon>Bacillati</taxon>
        <taxon>Actinomycetota</taxon>
        <taxon>Actinomycetes</taxon>
        <taxon>Motilibacterales</taxon>
        <taxon>Motilibacteraceae</taxon>
        <taxon>Motilibacter</taxon>
    </lineage>
</organism>
<feature type="domain" description="Fibronectin type III-like" evidence="8">
    <location>
        <begin position="716"/>
        <end position="788"/>
    </location>
</feature>
<dbReference type="Proteomes" id="UP000293638">
    <property type="component" value="Unassembled WGS sequence"/>
</dbReference>
<evidence type="ECO:0000259" key="8">
    <source>
        <dbReference type="SMART" id="SM01217"/>
    </source>
</evidence>